<dbReference type="GeneID" id="54416026"/>
<evidence type="ECO:0000256" key="3">
    <source>
        <dbReference type="ARBA" id="ARBA00022833"/>
    </source>
</evidence>
<dbReference type="InterPro" id="IPR013083">
    <property type="entry name" value="Znf_RING/FYVE/PHD"/>
</dbReference>
<feature type="compositionally biased region" description="Polar residues" evidence="5">
    <location>
        <begin position="108"/>
        <end position="119"/>
    </location>
</feature>
<sequence length="255" mass="27843">PPPPHLQLPLRKGRQLKSPLYVPAVLRPTERPVRHSPPKDGNSSDGSPPKSAGASSPESARERRDTGGSLESHLSRPVDDEFEETLGTVTGPPTRDHWKVRHIPPSPSASKLTTSQPDLSSPTCSHPTCTTAFSLFTRRHHCRRCGHLFCAAHSPFAVPLDHRARFHPRAPAYRACEDCWREYCVWEAERSRVGSEVGSEENDSVSAEGEDGIADLGATQGEGKPPGVKIGGAKPEGRFGSLSQSFGREWSWSTF</sequence>
<keyword evidence="8" id="KW-1185">Reference proteome</keyword>
<feature type="compositionally biased region" description="Polar residues" evidence="5">
    <location>
        <begin position="241"/>
        <end position="255"/>
    </location>
</feature>
<evidence type="ECO:0000256" key="4">
    <source>
        <dbReference type="PROSITE-ProRule" id="PRU00091"/>
    </source>
</evidence>
<name>A0A6G1G114_9PEZI</name>
<keyword evidence="1" id="KW-0479">Metal-binding</keyword>
<dbReference type="PROSITE" id="PS50178">
    <property type="entry name" value="ZF_FYVE"/>
    <property type="match status" value="1"/>
</dbReference>
<evidence type="ECO:0000313" key="8">
    <source>
        <dbReference type="Proteomes" id="UP000504638"/>
    </source>
</evidence>
<organism evidence="7">
    <name type="scientific">Eremomyces bilateralis CBS 781.70</name>
    <dbReference type="NCBI Taxonomy" id="1392243"/>
    <lineage>
        <taxon>Eukaryota</taxon>
        <taxon>Fungi</taxon>
        <taxon>Dikarya</taxon>
        <taxon>Ascomycota</taxon>
        <taxon>Pezizomycotina</taxon>
        <taxon>Dothideomycetes</taxon>
        <taxon>Dothideomycetes incertae sedis</taxon>
        <taxon>Eremomycetales</taxon>
        <taxon>Eremomycetaceae</taxon>
        <taxon>Eremomyces</taxon>
    </lineage>
</organism>
<feature type="compositionally biased region" description="Low complexity" evidence="5">
    <location>
        <begin position="43"/>
        <end position="58"/>
    </location>
</feature>
<dbReference type="InterPro" id="IPR017455">
    <property type="entry name" value="Znf_FYVE-rel"/>
</dbReference>
<dbReference type="EMBL" id="ML975160">
    <property type="protein sequence ID" value="KAF1811708.1"/>
    <property type="molecule type" value="Genomic_DNA"/>
</dbReference>
<dbReference type="SMART" id="SM00064">
    <property type="entry name" value="FYVE"/>
    <property type="match status" value="1"/>
</dbReference>
<evidence type="ECO:0000313" key="7">
    <source>
        <dbReference type="EMBL" id="KAF1811708.1"/>
    </source>
</evidence>
<dbReference type="PANTHER" id="PTHR23164">
    <property type="entry name" value="EARLY ENDOSOME ANTIGEN 1"/>
    <property type="match status" value="1"/>
</dbReference>
<feature type="non-terminal residue" evidence="7">
    <location>
        <position position="255"/>
    </location>
</feature>
<evidence type="ECO:0000313" key="9">
    <source>
        <dbReference type="RefSeq" id="XP_033533339.1"/>
    </source>
</evidence>
<proteinExistence type="predicted"/>
<dbReference type="InterPro" id="IPR011011">
    <property type="entry name" value="Znf_FYVE_PHD"/>
</dbReference>
<dbReference type="CDD" id="cd15760">
    <property type="entry name" value="FYVE_scVPS27p_like"/>
    <property type="match status" value="1"/>
</dbReference>
<reference evidence="7 9" key="1">
    <citation type="submission" date="2020-01" db="EMBL/GenBank/DDBJ databases">
        <authorList>
            <consortium name="DOE Joint Genome Institute"/>
            <person name="Haridas S."/>
            <person name="Albert R."/>
            <person name="Binder M."/>
            <person name="Bloem J."/>
            <person name="Labutti K."/>
            <person name="Salamov A."/>
            <person name="Andreopoulos B."/>
            <person name="Baker S.E."/>
            <person name="Barry K."/>
            <person name="Bills G."/>
            <person name="Bluhm B.H."/>
            <person name="Cannon C."/>
            <person name="Castanera R."/>
            <person name="Culley D.E."/>
            <person name="Daum C."/>
            <person name="Ezra D."/>
            <person name="Gonzalez J.B."/>
            <person name="Henrissat B."/>
            <person name="Kuo A."/>
            <person name="Liang C."/>
            <person name="Lipzen A."/>
            <person name="Lutzoni F."/>
            <person name="Magnuson J."/>
            <person name="Mondo S."/>
            <person name="Nolan M."/>
            <person name="Ohm R."/>
            <person name="Pangilinan J."/>
            <person name="Park H.-J."/>
            <person name="Ramirez L."/>
            <person name="Alfaro M."/>
            <person name="Sun H."/>
            <person name="Tritt A."/>
            <person name="Yoshinaga Y."/>
            <person name="Zwiers L.-H."/>
            <person name="Turgeon B.G."/>
            <person name="Goodwin S.B."/>
            <person name="Spatafora J.W."/>
            <person name="Crous P.W."/>
            <person name="Grigoriev I.V."/>
        </authorList>
    </citation>
    <scope>NUCLEOTIDE SEQUENCE</scope>
    <source>
        <strain evidence="7 9">CBS 781.70</strain>
    </source>
</reference>
<dbReference type="Proteomes" id="UP000504638">
    <property type="component" value="Unplaced"/>
</dbReference>
<accession>A0A6G1G114</accession>
<gene>
    <name evidence="7 9" type="ORF">P152DRAFT_368065</name>
</gene>
<evidence type="ECO:0000256" key="5">
    <source>
        <dbReference type="SAM" id="MobiDB-lite"/>
    </source>
</evidence>
<dbReference type="PANTHER" id="PTHR23164:SF30">
    <property type="entry name" value="EARLY ENDOSOME ANTIGEN 1"/>
    <property type="match status" value="1"/>
</dbReference>
<feature type="region of interest" description="Disordered" evidence="5">
    <location>
        <begin position="214"/>
        <end position="255"/>
    </location>
</feature>
<dbReference type="RefSeq" id="XP_033533339.1">
    <property type="nucleotide sequence ID" value="XM_033675456.1"/>
</dbReference>
<protein>
    <recommendedName>
        <fullName evidence="6">FYVE-type domain-containing protein</fullName>
    </recommendedName>
</protein>
<feature type="non-terminal residue" evidence="7">
    <location>
        <position position="1"/>
    </location>
</feature>
<dbReference type="GO" id="GO:0008270">
    <property type="term" value="F:zinc ion binding"/>
    <property type="evidence" value="ECO:0007669"/>
    <property type="project" value="UniProtKB-KW"/>
</dbReference>
<evidence type="ECO:0000256" key="2">
    <source>
        <dbReference type="ARBA" id="ARBA00022771"/>
    </source>
</evidence>
<evidence type="ECO:0000256" key="1">
    <source>
        <dbReference type="ARBA" id="ARBA00022723"/>
    </source>
</evidence>
<dbReference type="Pfam" id="PF01363">
    <property type="entry name" value="FYVE"/>
    <property type="match status" value="1"/>
</dbReference>
<feature type="domain" description="FYVE-type" evidence="6">
    <location>
        <begin position="129"/>
        <end position="184"/>
    </location>
</feature>
<dbReference type="SUPFAM" id="SSF57903">
    <property type="entry name" value="FYVE/PHD zinc finger"/>
    <property type="match status" value="1"/>
</dbReference>
<keyword evidence="2 4" id="KW-0863">Zinc-finger</keyword>
<dbReference type="InterPro" id="IPR000306">
    <property type="entry name" value="Znf_FYVE"/>
</dbReference>
<reference evidence="9" key="3">
    <citation type="submission" date="2025-04" db="UniProtKB">
        <authorList>
            <consortium name="RefSeq"/>
        </authorList>
    </citation>
    <scope>IDENTIFICATION</scope>
    <source>
        <strain evidence="9">CBS 781.70</strain>
    </source>
</reference>
<dbReference type="Gene3D" id="3.30.40.10">
    <property type="entry name" value="Zinc/RING finger domain, C3HC4 (zinc finger)"/>
    <property type="match status" value="1"/>
</dbReference>
<dbReference type="OrthoDB" id="10018316at2759"/>
<dbReference type="AlphaFoldDB" id="A0A6G1G114"/>
<keyword evidence="3" id="KW-0862">Zinc</keyword>
<evidence type="ECO:0000259" key="6">
    <source>
        <dbReference type="PROSITE" id="PS50178"/>
    </source>
</evidence>
<feature type="region of interest" description="Disordered" evidence="5">
    <location>
        <begin position="1"/>
        <end position="124"/>
    </location>
</feature>
<reference evidence="9" key="2">
    <citation type="submission" date="2020-04" db="EMBL/GenBank/DDBJ databases">
        <authorList>
            <consortium name="NCBI Genome Project"/>
        </authorList>
    </citation>
    <scope>NUCLEOTIDE SEQUENCE</scope>
    <source>
        <strain evidence="9">CBS 781.70</strain>
    </source>
</reference>